<keyword evidence="2" id="KW-0677">Repeat</keyword>
<name>A0A1B6H358_9HEMI</name>
<keyword evidence="1" id="KW-0433">Leucine-rich repeat</keyword>
<dbReference type="Gene3D" id="3.80.10.10">
    <property type="entry name" value="Ribonuclease Inhibitor"/>
    <property type="match status" value="1"/>
</dbReference>
<evidence type="ECO:0000256" key="2">
    <source>
        <dbReference type="ARBA" id="ARBA00022737"/>
    </source>
</evidence>
<dbReference type="PANTHER" id="PTHR48051:SF54">
    <property type="entry name" value="LEUCINE-RICH REPEAT-CONTAINING PROTEIN"/>
    <property type="match status" value="1"/>
</dbReference>
<evidence type="ECO:0000313" key="3">
    <source>
        <dbReference type="EMBL" id="JAS69119.1"/>
    </source>
</evidence>
<dbReference type="InterPro" id="IPR032675">
    <property type="entry name" value="LRR_dom_sf"/>
</dbReference>
<evidence type="ECO:0000256" key="1">
    <source>
        <dbReference type="ARBA" id="ARBA00022614"/>
    </source>
</evidence>
<dbReference type="EMBL" id="GECZ01000650">
    <property type="protein sequence ID" value="JAS69119.1"/>
    <property type="molecule type" value="Transcribed_RNA"/>
</dbReference>
<accession>A0A1B6H358</accession>
<dbReference type="GO" id="GO:0005737">
    <property type="term" value="C:cytoplasm"/>
    <property type="evidence" value="ECO:0007669"/>
    <property type="project" value="TreeGrafter"/>
</dbReference>
<dbReference type="SMART" id="SM00369">
    <property type="entry name" value="LRR_TYP"/>
    <property type="match status" value="5"/>
</dbReference>
<dbReference type="InterPro" id="IPR003591">
    <property type="entry name" value="Leu-rich_rpt_typical-subtyp"/>
</dbReference>
<protein>
    <recommendedName>
        <fullName evidence="4">Leucine-rich repeat-containing protein 58</fullName>
    </recommendedName>
</protein>
<dbReference type="Pfam" id="PF13855">
    <property type="entry name" value="LRR_8"/>
    <property type="match status" value="2"/>
</dbReference>
<evidence type="ECO:0008006" key="4">
    <source>
        <dbReference type="Google" id="ProtNLM"/>
    </source>
</evidence>
<reference evidence="3" key="1">
    <citation type="submission" date="2015-11" db="EMBL/GenBank/DDBJ databases">
        <title>De novo transcriptome assembly of four potential Pierce s Disease insect vectors from Arizona vineyards.</title>
        <authorList>
            <person name="Tassone E.E."/>
        </authorList>
    </citation>
    <scope>NUCLEOTIDE SEQUENCE</scope>
</reference>
<gene>
    <name evidence="3" type="ORF">g.37974</name>
</gene>
<proteinExistence type="predicted"/>
<dbReference type="InterPro" id="IPR001611">
    <property type="entry name" value="Leu-rich_rpt"/>
</dbReference>
<organism evidence="3">
    <name type="scientific">Cuerna arida</name>
    <dbReference type="NCBI Taxonomy" id="1464854"/>
    <lineage>
        <taxon>Eukaryota</taxon>
        <taxon>Metazoa</taxon>
        <taxon>Ecdysozoa</taxon>
        <taxon>Arthropoda</taxon>
        <taxon>Hexapoda</taxon>
        <taxon>Insecta</taxon>
        <taxon>Pterygota</taxon>
        <taxon>Neoptera</taxon>
        <taxon>Paraneoptera</taxon>
        <taxon>Hemiptera</taxon>
        <taxon>Auchenorrhyncha</taxon>
        <taxon>Membracoidea</taxon>
        <taxon>Cicadellidae</taxon>
        <taxon>Cicadellinae</taxon>
        <taxon>Proconiini</taxon>
        <taxon>Cuerna</taxon>
    </lineage>
</organism>
<dbReference type="PROSITE" id="PS51450">
    <property type="entry name" value="LRR"/>
    <property type="match status" value="2"/>
</dbReference>
<dbReference type="InterPro" id="IPR050216">
    <property type="entry name" value="LRR_domain-containing"/>
</dbReference>
<dbReference type="SUPFAM" id="SSF52058">
    <property type="entry name" value="L domain-like"/>
    <property type="match status" value="1"/>
</dbReference>
<dbReference type="AlphaFoldDB" id="A0A1B6H358"/>
<dbReference type="PANTHER" id="PTHR48051">
    <property type="match status" value="1"/>
</dbReference>
<sequence length="360" mass="40695">MYRYSESSSSDSDGLTGNEKTVDLSHRSLDFQTLALYFDEYNNSEENEFNPEGVHTLILYQNHLVDIPTNIVIFRNLKVVDISSNRLKRIPDILLSFPLTSLIAKNNLLENESLPKSFESVSKTLTNFNLSGNSLTHFPLQILEAKNLLYVYLGGNRIEEIPNGISNLSRLQVLSLGGNQLSDVHPAVGQLKDLKALILSDNQLESLPAAIANLKNLKTLQLHKNRLRTLPTEIISLKCLSELSLRDNPLVCSFVNDMTYNPPSLLEVAARSIKVNRIHYDARDLPYSLREYLNSAHHCVNPKCQGVFFDNRVEHIKFVDFCGKYRVPLLQYLCSSKCIMNNTAIQHHGHADMMKKVLLG</sequence>